<proteinExistence type="predicted"/>
<organism evidence="1 2">
    <name type="scientific">Neobacillus piezotolerans</name>
    <dbReference type="NCBI Taxonomy" id="2259171"/>
    <lineage>
        <taxon>Bacteria</taxon>
        <taxon>Bacillati</taxon>
        <taxon>Bacillota</taxon>
        <taxon>Bacilli</taxon>
        <taxon>Bacillales</taxon>
        <taxon>Bacillaceae</taxon>
        <taxon>Neobacillus</taxon>
    </lineage>
</organism>
<dbReference type="Pfam" id="PF14175">
    <property type="entry name" value="YaaC"/>
    <property type="match status" value="1"/>
</dbReference>
<evidence type="ECO:0000313" key="1">
    <source>
        <dbReference type="EMBL" id="RDU34682.1"/>
    </source>
</evidence>
<reference evidence="1 2" key="1">
    <citation type="submission" date="2018-07" db="EMBL/GenBank/DDBJ databases">
        <title>Bacillus sp. YLB-04 draft genome sequence.</title>
        <authorList>
            <person name="Yu L."/>
            <person name="Tang X."/>
        </authorList>
    </citation>
    <scope>NUCLEOTIDE SEQUENCE [LARGE SCALE GENOMIC DNA]</scope>
    <source>
        <strain evidence="1 2">YLB-04</strain>
    </source>
</reference>
<comment type="caution">
    <text evidence="1">The sequence shown here is derived from an EMBL/GenBank/DDBJ whole genome shotgun (WGS) entry which is preliminary data.</text>
</comment>
<dbReference type="InterPro" id="IPR026988">
    <property type="entry name" value="YaaC-like"/>
</dbReference>
<protein>
    <recommendedName>
        <fullName evidence="3">YaaC family protein</fullName>
    </recommendedName>
</protein>
<name>A0A3D8GK40_9BACI</name>
<accession>A0A3D8GK40</accession>
<dbReference type="EMBL" id="QNQT01000021">
    <property type="protein sequence ID" value="RDU34682.1"/>
    <property type="molecule type" value="Genomic_DNA"/>
</dbReference>
<sequence>MLHGYRGLESFSFFFSAEYAQTFLQKRYEKLGCPSPEQRSYENCYPFLYYLEHGNVYYTQAARAPIILQPILLFYGLVHLAKACILTEDPFYPETTAVLAHGVSSRKRKKQQFQFFQDEVKFQKNGLFPHLSDKLFHMKQDEGDKTSMEALLRMIPELETLFWQLEGQTNFMPLPEKDGGCFVSQKALDFYHMTESRFREYFLAQSGISLEEMKNGMARLSETPNPYIPGQQTFLKFDYYQKRFVMPLKKSHRSQFPELMAHYLLLYNLSMIARYETEWWGEAVKMMPNRDYPFIQSFLKITQEKSPFLIFCHLTAGLK</sequence>
<gene>
    <name evidence="1" type="ORF">DRW41_22180</name>
</gene>
<dbReference type="OrthoDB" id="2380109at2"/>
<dbReference type="Proteomes" id="UP000257144">
    <property type="component" value="Unassembled WGS sequence"/>
</dbReference>
<evidence type="ECO:0008006" key="3">
    <source>
        <dbReference type="Google" id="ProtNLM"/>
    </source>
</evidence>
<evidence type="ECO:0000313" key="2">
    <source>
        <dbReference type="Proteomes" id="UP000257144"/>
    </source>
</evidence>
<dbReference type="RefSeq" id="WP_115454192.1">
    <property type="nucleotide sequence ID" value="NZ_QNQT01000021.1"/>
</dbReference>
<keyword evidence="2" id="KW-1185">Reference proteome</keyword>
<dbReference type="AlphaFoldDB" id="A0A3D8GK40"/>